<dbReference type="AlphaFoldDB" id="A0A9P3FMN4"/>
<organism evidence="9 10">
    <name type="scientific">Cercospora kikuchii</name>
    <dbReference type="NCBI Taxonomy" id="84275"/>
    <lineage>
        <taxon>Eukaryota</taxon>
        <taxon>Fungi</taxon>
        <taxon>Dikarya</taxon>
        <taxon>Ascomycota</taxon>
        <taxon>Pezizomycotina</taxon>
        <taxon>Dothideomycetes</taxon>
        <taxon>Dothideomycetidae</taxon>
        <taxon>Mycosphaerellales</taxon>
        <taxon>Mycosphaerellaceae</taxon>
        <taxon>Cercospora</taxon>
    </lineage>
</organism>
<evidence type="ECO:0000256" key="6">
    <source>
        <dbReference type="SAM" id="MobiDB-lite"/>
    </source>
</evidence>
<dbReference type="GO" id="GO:0008270">
    <property type="term" value="F:zinc ion binding"/>
    <property type="evidence" value="ECO:0007669"/>
    <property type="project" value="InterPro"/>
</dbReference>
<dbReference type="InterPro" id="IPR051439">
    <property type="entry name" value="XlnR/Xlr1"/>
</dbReference>
<gene>
    <name evidence="9" type="ORF">CKM354_001278400</name>
</gene>
<keyword evidence="3" id="KW-0238">DNA-binding</keyword>
<evidence type="ECO:0000256" key="7">
    <source>
        <dbReference type="SAM" id="Phobius"/>
    </source>
</evidence>
<dbReference type="PANTHER" id="PTHR47663">
    <property type="entry name" value="XYLANOLYTIC TRANSCRIPTIONAL ACTIVATOR XLNR-RELATED"/>
    <property type="match status" value="1"/>
</dbReference>
<feature type="domain" description="Xylanolytic transcriptional activator regulatory" evidence="8">
    <location>
        <begin position="191"/>
        <end position="359"/>
    </location>
</feature>
<dbReference type="GeneID" id="68298359"/>
<evidence type="ECO:0000313" key="9">
    <source>
        <dbReference type="EMBL" id="GIZ49757.1"/>
    </source>
</evidence>
<accession>A0A9P3FMN4</accession>
<reference evidence="9 10" key="1">
    <citation type="submission" date="2021-01" db="EMBL/GenBank/DDBJ databases">
        <title>Cercospora kikuchii MAFF 305040 whole genome shotgun sequence.</title>
        <authorList>
            <person name="Kashiwa T."/>
            <person name="Suzuki T."/>
        </authorList>
    </citation>
    <scope>NUCLEOTIDE SEQUENCE [LARGE SCALE GENOMIC DNA]</scope>
    <source>
        <strain evidence="9 10">MAFF 305040</strain>
    </source>
</reference>
<evidence type="ECO:0000256" key="1">
    <source>
        <dbReference type="ARBA" id="ARBA00022833"/>
    </source>
</evidence>
<dbReference type="PANTHER" id="PTHR47663:SF1">
    <property type="entry name" value="XYLANOLYTIC TRANSCRIPTIONAL ACTIVATOR XLNR-RELATED"/>
    <property type="match status" value="1"/>
</dbReference>
<feature type="compositionally biased region" description="Basic and acidic residues" evidence="6">
    <location>
        <begin position="25"/>
        <end position="56"/>
    </location>
</feature>
<feature type="compositionally biased region" description="Basic and acidic residues" evidence="6">
    <location>
        <begin position="70"/>
        <end position="88"/>
    </location>
</feature>
<dbReference type="CDD" id="cd12148">
    <property type="entry name" value="fungal_TF_MHR"/>
    <property type="match status" value="1"/>
</dbReference>
<dbReference type="Proteomes" id="UP000825890">
    <property type="component" value="Unassembled WGS sequence"/>
</dbReference>
<dbReference type="Pfam" id="PF04082">
    <property type="entry name" value="Fungal_trans"/>
    <property type="match status" value="1"/>
</dbReference>
<dbReference type="GO" id="GO:0003677">
    <property type="term" value="F:DNA binding"/>
    <property type="evidence" value="ECO:0007669"/>
    <property type="project" value="UniProtKB-KW"/>
</dbReference>
<protein>
    <recommendedName>
        <fullName evidence="8">Xylanolytic transcriptional activator regulatory domain-containing protein</fullName>
    </recommendedName>
</protein>
<sequence length="672" mass="75682">MASSHASGRPCQFVRVVKPRGPKPKRQDHSATRERGRPVDDERPEPTVLRDHRMSDVHFPTTPCSTHSDSQQRRAQQEQDRTGADHSRQPYTGLAAIEHIIEDIVERDVATKLFEHYFVQPNTSLFTSASPFVLTPVIRQQSVLDSQNPRTTSPALTLTILWICSLTAQIPTLFMPHQRRAVQQGLGNLAQAHVDEYLRQRAIGAKSVDGRPSGSVSTARTSSSQKAQQPEDRDSIDDFLALLLLTIFRTSEDSKHDCPRMWQQVVEDARKLELHLLDEAALNAASPDLFPSQGNLTMRDLEAKEERRRTFWMLFALDRHWALCYNKMPLILEQDCKVYDPLPDAVWHDDYLSADTLLHRRHPGPNSRIHGPGLFEWFLPLMTVLGDIIWLHHQRMHPRMSLLINNGETSRIDEVLAKLEADIDDAQWHRGQRSSHDADVPITGGYGRAPATAIQLYCRFLIHVLYILLHGRWDALDMLVPPSAAEAPVAAVSIDDPCQMALSDWITSDHFSTCGSHAIAAAETISQILNVDPELAYMPYLFGIYLLQGSFILLFFAFRMPEVGESPNESVGQACETIIRAHEICFATLNVDYQRNFRKVMRGVLHDARQGLGYAQLLNAANAMETSPQSAETQSVTSATNRNSARLQGNYEHLISVLSVYRWTKGYSGLAV</sequence>
<evidence type="ECO:0000313" key="10">
    <source>
        <dbReference type="Proteomes" id="UP000825890"/>
    </source>
</evidence>
<evidence type="ECO:0000256" key="4">
    <source>
        <dbReference type="ARBA" id="ARBA00023163"/>
    </source>
</evidence>
<feature type="compositionally biased region" description="Low complexity" evidence="6">
    <location>
        <begin position="213"/>
        <end position="224"/>
    </location>
</feature>
<keyword evidence="7" id="KW-0472">Membrane</keyword>
<feature type="region of interest" description="Disordered" evidence="6">
    <location>
        <begin position="1"/>
        <end position="90"/>
    </location>
</feature>
<feature type="region of interest" description="Disordered" evidence="6">
    <location>
        <begin position="206"/>
        <end position="233"/>
    </location>
</feature>
<keyword evidence="5" id="KW-0539">Nucleus</keyword>
<dbReference type="EMBL" id="BOLY01000009">
    <property type="protein sequence ID" value="GIZ49757.1"/>
    <property type="molecule type" value="Genomic_DNA"/>
</dbReference>
<keyword evidence="7" id="KW-1133">Transmembrane helix</keyword>
<keyword evidence="10" id="KW-1185">Reference proteome</keyword>
<dbReference type="RefSeq" id="XP_044664244.1">
    <property type="nucleotide sequence ID" value="XM_044808309.1"/>
</dbReference>
<name>A0A9P3FMN4_9PEZI</name>
<keyword evidence="1" id="KW-0862">Zinc</keyword>
<evidence type="ECO:0000259" key="8">
    <source>
        <dbReference type="Pfam" id="PF04082"/>
    </source>
</evidence>
<dbReference type="InterPro" id="IPR007219">
    <property type="entry name" value="XnlR_reg_dom"/>
</dbReference>
<keyword evidence="7" id="KW-0812">Transmembrane</keyword>
<proteinExistence type="predicted"/>
<feature type="transmembrane region" description="Helical" evidence="7">
    <location>
        <begin position="537"/>
        <end position="558"/>
    </location>
</feature>
<keyword evidence="2" id="KW-0805">Transcription regulation</keyword>
<keyword evidence="4" id="KW-0804">Transcription</keyword>
<evidence type="ECO:0000256" key="3">
    <source>
        <dbReference type="ARBA" id="ARBA00023125"/>
    </source>
</evidence>
<comment type="caution">
    <text evidence="9">The sequence shown here is derived from an EMBL/GenBank/DDBJ whole genome shotgun (WGS) entry which is preliminary data.</text>
</comment>
<dbReference type="GO" id="GO:0006351">
    <property type="term" value="P:DNA-templated transcription"/>
    <property type="evidence" value="ECO:0007669"/>
    <property type="project" value="InterPro"/>
</dbReference>
<dbReference type="OrthoDB" id="5365785at2759"/>
<evidence type="ECO:0000256" key="5">
    <source>
        <dbReference type="ARBA" id="ARBA00023242"/>
    </source>
</evidence>
<evidence type="ECO:0000256" key="2">
    <source>
        <dbReference type="ARBA" id="ARBA00023015"/>
    </source>
</evidence>